<comment type="subcellular location">
    <subcellularLocation>
        <location evidence="1">Nucleus</location>
    </subcellularLocation>
</comment>
<dbReference type="VEuPathDB" id="FungiDB:HMPREF1544_04510"/>
<reference evidence="9" key="1">
    <citation type="submission" date="2013-05" db="EMBL/GenBank/DDBJ databases">
        <title>The Genome sequence of Mucor circinelloides f. circinelloides 1006PhL.</title>
        <authorList>
            <consortium name="The Broad Institute Genomics Platform"/>
            <person name="Cuomo C."/>
            <person name="Earl A."/>
            <person name="Findley K."/>
            <person name="Lee S.C."/>
            <person name="Walker B."/>
            <person name="Young S."/>
            <person name="Zeng Q."/>
            <person name="Gargeya S."/>
            <person name="Fitzgerald M."/>
            <person name="Haas B."/>
            <person name="Abouelleil A."/>
            <person name="Allen A.W."/>
            <person name="Alvarado L."/>
            <person name="Arachchi H.M."/>
            <person name="Berlin A.M."/>
            <person name="Chapman S.B."/>
            <person name="Gainer-Dewar J."/>
            <person name="Goldberg J."/>
            <person name="Griggs A."/>
            <person name="Gujja S."/>
            <person name="Hansen M."/>
            <person name="Howarth C."/>
            <person name="Imamovic A."/>
            <person name="Ireland A."/>
            <person name="Larimer J."/>
            <person name="McCowan C."/>
            <person name="Murphy C."/>
            <person name="Pearson M."/>
            <person name="Poon T.W."/>
            <person name="Priest M."/>
            <person name="Roberts A."/>
            <person name="Saif S."/>
            <person name="Shea T."/>
            <person name="Sisk P."/>
            <person name="Sykes S."/>
            <person name="Wortman J."/>
            <person name="Nusbaum C."/>
            <person name="Birren B."/>
        </authorList>
    </citation>
    <scope>NUCLEOTIDE SEQUENCE [LARGE SCALE GENOMIC DNA]</scope>
    <source>
        <strain evidence="9">1006PhL</strain>
    </source>
</reference>
<feature type="compositionally biased region" description="Polar residues" evidence="7">
    <location>
        <begin position="214"/>
        <end position="239"/>
    </location>
</feature>
<feature type="region of interest" description="Disordered" evidence="7">
    <location>
        <begin position="183"/>
        <end position="239"/>
    </location>
</feature>
<organism evidence="8 9">
    <name type="scientific">Mucor circinelloides f. circinelloides (strain 1006PhL)</name>
    <name type="common">Mucormycosis agent</name>
    <name type="synonym">Calyptromyces circinelloides</name>
    <dbReference type="NCBI Taxonomy" id="1220926"/>
    <lineage>
        <taxon>Eukaryota</taxon>
        <taxon>Fungi</taxon>
        <taxon>Fungi incertae sedis</taxon>
        <taxon>Mucoromycota</taxon>
        <taxon>Mucoromycotina</taxon>
        <taxon>Mucoromycetes</taxon>
        <taxon>Mucorales</taxon>
        <taxon>Mucorineae</taxon>
        <taxon>Mucoraceae</taxon>
        <taxon>Mucor</taxon>
    </lineage>
</organism>
<evidence type="ECO:0000256" key="2">
    <source>
        <dbReference type="ARBA" id="ARBA00022491"/>
    </source>
</evidence>
<sequence length="319" mass="37065">MTSSVTRSSRSSVKKVATASNDNMIQKTKSSAIKKKKQKIGKKDIDYDIRSKKHQKEEQHQDNDQDDEIQQVDNDESMSLGKIDPTQHPEYTSLMKELDQSKLERLQRIENWQKFERQSIHDWFAAQKKQAWDDFYFARKKVRSDLVQNVQNKITRLEQELGQLNVQCGATNEEADRDLIFARQPYNGNNTPNLVYSDYESRSTTDSAEDGEATCSSRNDDVATSPSAVSEHQYQSYSQHRPSFVQYQQLQQQQLQQPYYQHQSQSQHRHQSAASLTSYASSNNNTNTIYPPYEFEELPQDGRRDWWPNRSTTTTTTTA</sequence>
<keyword evidence="3" id="KW-0805">Transcription regulation</keyword>
<dbReference type="AlphaFoldDB" id="S2K0F7"/>
<keyword evidence="6" id="KW-0175">Coiled coil</keyword>
<evidence type="ECO:0000256" key="6">
    <source>
        <dbReference type="SAM" id="Coils"/>
    </source>
</evidence>
<evidence type="ECO:0000313" key="9">
    <source>
        <dbReference type="Proteomes" id="UP000014254"/>
    </source>
</evidence>
<feature type="coiled-coil region" evidence="6">
    <location>
        <begin position="147"/>
        <end position="174"/>
    </location>
</feature>
<dbReference type="OrthoDB" id="2256071at2759"/>
<evidence type="ECO:0000256" key="4">
    <source>
        <dbReference type="ARBA" id="ARBA00023163"/>
    </source>
</evidence>
<protein>
    <submittedName>
        <fullName evidence="8">Uncharacterized protein</fullName>
    </submittedName>
</protein>
<dbReference type="GO" id="GO:0005654">
    <property type="term" value="C:nucleoplasm"/>
    <property type="evidence" value="ECO:0007669"/>
    <property type="project" value="UniProtKB-ARBA"/>
</dbReference>
<evidence type="ECO:0000313" key="8">
    <source>
        <dbReference type="EMBL" id="EPB88638.1"/>
    </source>
</evidence>
<gene>
    <name evidence="8" type="ORF">HMPREF1544_04510</name>
</gene>
<feature type="compositionally biased region" description="Basic and acidic residues" evidence="7">
    <location>
        <begin position="41"/>
        <end position="63"/>
    </location>
</feature>
<dbReference type="Proteomes" id="UP000014254">
    <property type="component" value="Unassembled WGS sequence"/>
</dbReference>
<evidence type="ECO:0000256" key="7">
    <source>
        <dbReference type="SAM" id="MobiDB-lite"/>
    </source>
</evidence>
<dbReference type="OMA" id="QRIENWQ"/>
<dbReference type="InterPro" id="IPR013907">
    <property type="entry name" value="Sds3"/>
</dbReference>
<dbReference type="InParanoid" id="S2K0F7"/>
<dbReference type="eggNOG" id="ENOG502TAIK">
    <property type="taxonomic scope" value="Eukaryota"/>
</dbReference>
<feature type="compositionally biased region" description="Acidic residues" evidence="7">
    <location>
        <begin position="64"/>
        <end position="76"/>
    </location>
</feature>
<feature type="compositionally biased region" description="Low complexity" evidence="7">
    <location>
        <begin position="1"/>
        <end position="31"/>
    </location>
</feature>
<proteinExistence type="predicted"/>
<feature type="region of interest" description="Disordered" evidence="7">
    <location>
        <begin position="256"/>
        <end position="319"/>
    </location>
</feature>
<feature type="region of interest" description="Disordered" evidence="7">
    <location>
        <begin position="1"/>
        <end position="90"/>
    </location>
</feature>
<dbReference type="EMBL" id="KE123947">
    <property type="protein sequence ID" value="EPB88638.1"/>
    <property type="molecule type" value="Genomic_DNA"/>
</dbReference>
<keyword evidence="5" id="KW-0539">Nucleus</keyword>
<accession>S2K0F7</accession>
<evidence type="ECO:0000256" key="3">
    <source>
        <dbReference type="ARBA" id="ARBA00023015"/>
    </source>
</evidence>
<keyword evidence="2" id="KW-0678">Repressor</keyword>
<keyword evidence="4" id="KW-0804">Transcription</keyword>
<dbReference type="Pfam" id="PF08598">
    <property type="entry name" value="Sds3"/>
    <property type="match status" value="1"/>
</dbReference>
<evidence type="ECO:0000256" key="5">
    <source>
        <dbReference type="ARBA" id="ARBA00023242"/>
    </source>
</evidence>
<evidence type="ECO:0000256" key="1">
    <source>
        <dbReference type="ARBA" id="ARBA00004123"/>
    </source>
</evidence>
<name>S2K0F7_MUCC1</name>
<dbReference type="GO" id="GO:0010468">
    <property type="term" value="P:regulation of gene expression"/>
    <property type="evidence" value="ECO:0007669"/>
    <property type="project" value="UniProtKB-ARBA"/>
</dbReference>
<keyword evidence="9" id="KW-1185">Reference proteome</keyword>
<feature type="compositionally biased region" description="Low complexity" evidence="7">
    <location>
        <begin position="256"/>
        <end position="288"/>
    </location>
</feature>